<gene>
    <name evidence="8" type="ORF">OM076_07285</name>
</gene>
<dbReference type="InterPro" id="IPR001789">
    <property type="entry name" value="Sig_transdc_resp-reg_receiver"/>
</dbReference>
<dbReference type="GO" id="GO:0003677">
    <property type="term" value="F:DNA binding"/>
    <property type="evidence" value="ECO:0007669"/>
    <property type="project" value="UniProtKB-KW"/>
</dbReference>
<dbReference type="SUPFAM" id="SSF52172">
    <property type="entry name" value="CheY-like"/>
    <property type="match status" value="1"/>
</dbReference>
<evidence type="ECO:0000259" key="6">
    <source>
        <dbReference type="PROSITE" id="PS50043"/>
    </source>
</evidence>
<keyword evidence="9" id="KW-1185">Reference proteome</keyword>
<dbReference type="RefSeq" id="WP_270038825.1">
    <property type="nucleotide sequence ID" value="NZ_JAPDOD010000004.1"/>
</dbReference>
<reference evidence="8" key="1">
    <citation type="submission" date="2022-10" db="EMBL/GenBank/DDBJ databases">
        <title>The WGS of Solirubrobacter ginsenosidimutans DSM 21036.</title>
        <authorList>
            <person name="Jiang Z."/>
        </authorList>
    </citation>
    <scope>NUCLEOTIDE SEQUENCE</scope>
    <source>
        <strain evidence="8">DSM 21036</strain>
    </source>
</reference>
<dbReference type="CDD" id="cd17535">
    <property type="entry name" value="REC_NarL-like"/>
    <property type="match status" value="1"/>
</dbReference>
<organism evidence="8 9">
    <name type="scientific">Solirubrobacter ginsenosidimutans</name>
    <dbReference type="NCBI Taxonomy" id="490573"/>
    <lineage>
        <taxon>Bacteria</taxon>
        <taxon>Bacillati</taxon>
        <taxon>Actinomycetota</taxon>
        <taxon>Thermoleophilia</taxon>
        <taxon>Solirubrobacterales</taxon>
        <taxon>Solirubrobacteraceae</taxon>
        <taxon>Solirubrobacter</taxon>
    </lineage>
</organism>
<keyword evidence="4" id="KW-0804">Transcription</keyword>
<dbReference type="InterPro" id="IPR011006">
    <property type="entry name" value="CheY-like_superfamily"/>
</dbReference>
<dbReference type="PANTHER" id="PTHR43214">
    <property type="entry name" value="TWO-COMPONENT RESPONSE REGULATOR"/>
    <property type="match status" value="1"/>
</dbReference>
<dbReference type="PROSITE" id="PS50110">
    <property type="entry name" value="RESPONSE_REGULATORY"/>
    <property type="match status" value="1"/>
</dbReference>
<dbReference type="SUPFAM" id="SSF46894">
    <property type="entry name" value="C-terminal effector domain of the bipartite response regulators"/>
    <property type="match status" value="1"/>
</dbReference>
<keyword evidence="3" id="KW-0238">DNA-binding</keyword>
<dbReference type="CDD" id="cd06170">
    <property type="entry name" value="LuxR_C_like"/>
    <property type="match status" value="1"/>
</dbReference>
<protein>
    <submittedName>
        <fullName evidence="8">Response regulator transcription factor</fullName>
    </submittedName>
</protein>
<dbReference type="PANTHER" id="PTHR43214:SF24">
    <property type="entry name" value="TRANSCRIPTIONAL REGULATORY PROTEIN NARL-RELATED"/>
    <property type="match status" value="1"/>
</dbReference>
<dbReference type="Proteomes" id="UP001149140">
    <property type="component" value="Unassembled WGS sequence"/>
</dbReference>
<dbReference type="InterPro" id="IPR039420">
    <property type="entry name" value="WalR-like"/>
</dbReference>
<dbReference type="InterPro" id="IPR036388">
    <property type="entry name" value="WH-like_DNA-bd_sf"/>
</dbReference>
<dbReference type="SMART" id="SM00421">
    <property type="entry name" value="HTH_LUXR"/>
    <property type="match status" value="1"/>
</dbReference>
<dbReference type="InterPro" id="IPR016032">
    <property type="entry name" value="Sig_transdc_resp-reg_C-effctor"/>
</dbReference>
<dbReference type="Pfam" id="PF00072">
    <property type="entry name" value="Response_reg"/>
    <property type="match status" value="1"/>
</dbReference>
<dbReference type="GO" id="GO:0000160">
    <property type="term" value="P:phosphorelay signal transduction system"/>
    <property type="evidence" value="ECO:0007669"/>
    <property type="project" value="InterPro"/>
</dbReference>
<dbReference type="GO" id="GO:0006355">
    <property type="term" value="P:regulation of DNA-templated transcription"/>
    <property type="evidence" value="ECO:0007669"/>
    <property type="project" value="InterPro"/>
</dbReference>
<evidence type="ECO:0000256" key="1">
    <source>
        <dbReference type="ARBA" id="ARBA00022553"/>
    </source>
</evidence>
<dbReference type="Pfam" id="PF00196">
    <property type="entry name" value="GerE"/>
    <property type="match status" value="1"/>
</dbReference>
<feature type="domain" description="Response regulatory" evidence="7">
    <location>
        <begin position="3"/>
        <end position="124"/>
    </location>
</feature>
<dbReference type="InterPro" id="IPR058245">
    <property type="entry name" value="NreC/VraR/RcsB-like_REC"/>
</dbReference>
<dbReference type="SMART" id="SM00448">
    <property type="entry name" value="REC"/>
    <property type="match status" value="1"/>
</dbReference>
<name>A0A9X3MPJ6_9ACTN</name>
<evidence type="ECO:0000313" key="9">
    <source>
        <dbReference type="Proteomes" id="UP001149140"/>
    </source>
</evidence>
<sequence>MITVAIADDSYLVREALQQIIGRSEHLTLAAVCADGDELREVIAREPPDAVVTDLRMPPSGDGEGLAVARELREAHPEIAVILLSQFAEPRIALELLEDGAQRRGYLLKDRVADAGGLPAAIEAVVAGGTLMDPGMVGSLIGAAARSNHSPLGELSGREREVLALMAEGMSNAAIAERLVVTQRAVEKHVNAIFRKLGLRDEHLVSRRVKAVLLHLSG</sequence>
<dbReference type="PRINTS" id="PR00038">
    <property type="entry name" value="HTHLUXR"/>
</dbReference>
<accession>A0A9X3MPJ6</accession>
<proteinExistence type="predicted"/>
<keyword evidence="1 5" id="KW-0597">Phosphoprotein</keyword>
<dbReference type="InterPro" id="IPR000792">
    <property type="entry name" value="Tscrpt_reg_LuxR_C"/>
</dbReference>
<evidence type="ECO:0000256" key="3">
    <source>
        <dbReference type="ARBA" id="ARBA00023125"/>
    </source>
</evidence>
<dbReference type="PROSITE" id="PS50043">
    <property type="entry name" value="HTH_LUXR_2"/>
    <property type="match status" value="1"/>
</dbReference>
<evidence type="ECO:0000259" key="7">
    <source>
        <dbReference type="PROSITE" id="PS50110"/>
    </source>
</evidence>
<keyword evidence="2" id="KW-0805">Transcription regulation</keyword>
<feature type="modified residue" description="4-aspartylphosphate" evidence="5">
    <location>
        <position position="54"/>
    </location>
</feature>
<evidence type="ECO:0000256" key="4">
    <source>
        <dbReference type="ARBA" id="ARBA00023163"/>
    </source>
</evidence>
<dbReference type="Gene3D" id="3.40.50.2300">
    <property type="match status" value="1"/>
</dbReference>
<evidence type="ECO:0000256" key="2">
    <source>
        <dbReference type="ARBA" id="ARBA00023015"/>
    </source>
</evidence>
<dbReference type="Gene3D" id="1.10.10.10">
    <property type="entry name" value="Winged helix-like DNA-binding domain superfamily/Winged helix DNA-binding domain"/>
    <property type="match status" value="1"/>
</dbReference>
<dbReference type="AlphaFoldDB" id="A0A9X3MPJ6"/>
<feature type="domain" description="HTH luxR-type" evidence="6">
    <location>
        <begin position="148"/>
        <end position="218"/>
    </location>
</feature>
<comment type="caution">
    <text evidence="8">The sequence shown here is derived from an EMBL/GenBank/DDBJ whole genome shotgun (WGS) entry which is preliminary data.</text>
</comment>
<evidence type="ECO:0000313" key="8">
    <source>
        <dbReference type="EMBL" id="MDA0160059.1"/>
    </source>
</evidence>
<dbReference type="EMBL" id="JAPDOD010000004">
    <property type="protein sequence ID" value="MDA0160059.1"/>
    <property type="molecule type" value="Genomic_DNA"/>
</dbReference>
<evidence type="ECO:0000256" key="5">
    <source>
        <dbReference type="PROSITE-ProRule" id="PRU00169"/>
    </source>
</evidence>